<reference evidence="1 2" key="1">
    <citation type="submission" date="2014-02" db="EMBL/GenBank/DDBJ databases">
        <authorList>
            <person name="Sears C."/>
            <person name="Carroll K."/>
            <person name="Sack B.R."/>
            <person name="Qadri F."/>
            <person name="Myers L.L."/>
            <person name="Chung G.-T."/>
            <person name="Escheverria P."/>
            <person name="Fraser C.M."/>
            <person name="Sadzewicz L."/>
            <person name="Shefchek K.A."/>
            <person name="Tallon L."/>
            <person name="Das S.P."/>
            <person name="Daugherty S."/>
            <person name="Mongodin E.F."/>
        </authorList>
    </citation>
    <scope>NUCLEOTIDE SEQUENCE [LARGE SCALE GENOMIC DNA]</scope>
    <source>
        <strain evidence="2">3998T(B)3</strain>
    </source>
</reference>
<dbReference type="Proteomes" id="UP000020773">
    <property type="component" value="Unassembled WGS sequence"/>
</dbReference>
<organism evidence="1 2">
    <name type="scientific">Bacteroides fragilis str. 3998T(B)3</name>
    <dbReference type="NCBI Taxonomy" id="1339316"/>
    <lineage>
        <taxon>Bacteria</taxon>
        <taxon>Pseudomonadati</taxon>
        <taxon>Bacteroidota</taxon>
        <taxon>Bacteroidia</taxon>
        <taxon>Bacteroidales</taxon>
        <taxon>Bacteroidaceae</taxon>
        <taxon>Bacteroides</taxon>
    </lineage>
</organism>
<proteinExistence type="predicted"/>
<dbReference type="EMBL" id="JGDB01000378">
    <property type="protein sequence ID" value="EXY87792.1"/>
    <property type="molecule type" value="Genomic_DNA"/>
</dbReference>
<accession>A0A015TZ72</accession>
<dbReference type="AlphaFoldDB" id="A0A015TZ72"/>
<dbReference type="PATRIC" id="fig|1339316.3.peg.5264"/>
<evidence type="ECO:0000313" key="2">
    <source>
        <dbReference type="Proteomes" id="UP000020773"/>
    </source>
</evidence>
<evidence type="ECO:0000313" key="1">
    <source>
        <dbReference type="EMBL" id="EXY87792.1"/>
    </source>
</evidence>
<protein>
    <submittedName>
        <fullName evidence="1">Uncharacterized protein</fullName>
    </submittedName>
</protein>
<name>A0A015TZ72_BACFG</name>
<gene>
    <name evidence="1" type="ORF">M125_5593</name>
</gene>
<sequence>MSEFIHISSADINNAGKILRLVSVFKKKSPYPNFDYKGNSSI</sequence>
<comment type="caution">
    <text evidence="1">The sequence shown here is derived from an EMBL/GenBank/DDBJ whole genome shotgun (WGS) entry which is preliminary data.</text>
</comment>